<organism evidence="1 2">
    <name type="scientific">Plantactinospora veratri</name>
    <dbReference type="NCBI Taxonomy" id="1436122"/>
    <lineage>
        <taxon>Bacteria</taxon>
        <taxon>Bacillati</taxon>
        <taxon>Actinomycetota</taxon>
        <taxon>Actinomycetes</taxon>
        <taxon>Micromonosporales</taxon>
        <taxon>Micromonosporaceae</taxon>
        <taxon>Plantactinospora</taxon>
    </lineage>
</organism>
<dbReference type="Proteomes" id="UP001339911">
    <property type="component" value="Unassembled WGS sequence"/>
</dbReference>
<dbReference type="EMBL" id="JAZGQL010000026">
    <property type="protein sequence ID" value="MEE6310495.1"/>
    <property type="molecule type" value="Genomic_DNA"/>
</dbReference>
<evidence type="ECO:0000313" key="2">
    <source>
        <dbReference type="Proteomes" id="UP001339911"/>
    </source>
</evidence>
<gene>
    <name evidence="1" type="ORF">V1634_27015</name>
</gene>
<dbReference type="RefSeq" id="WP_331210711.1">
    <property type="nucleotide sequence ID" value="NZ_JAZGQL010000026.1"/>
</dbReference>
<evidence type="ECO:0000313" key="1">
    <source>
        <dbReference type="EMBL" id="MEE6310495.1"/>
    </source>
</evidence>
<comment type="caution">
    <text evidence="1">The sequence shown here is derived from an EMBL/GenBank/DDBJ whole genome shotgun (WGS) entry which is preliminary data.</text>
</comment>
<sequence>MILQRVCVELTCDTAGCEDPWGDEGTPHFTSDREAITHATAEGWTFTGGIARCSNCTDRHVCLTSGHRWRPWETGQIKASTHRRRWCERCSDMEYNPPLPEVRALIAAARPR</sequence>
<accession>A0ABU7SKJ3</accession>
<protein>
    <submittedName>
        <fullName evidence="1">Uncharacterized protein</fullName>
    </submittedName>
</protein>
<proteinExistence type="predicted"/>
<name>A0ABU7SKJ3_9ACTN</name>
<reference evidence="1 2" key="1">
    <citation type="submission" date="2024-01" db="EMBL/GenBank/DDBJ databases">
        <title>Genome insights into Plantactinospora veratri sp. nov.</title>
        <authorList>
            <person name="Wang L."/>
        </authorList>
    </citation>
    <scope>NUCLEOTIDE SEQUENCE [LARGE SCALE GENOMIC DNA]</scope>
    <source>
        <strain evidence="1 2">NEAU-FHS4</strain>
    </source>
</reference>
<keyword evidence="2" id="KW-1185">Reference proteome</keyword>